<sequence>MNSPRVKLNPADLGPVATKLQGPLESQLTSALQHATHAVEDHYAGESVTEVAQELLEETKDGLHPDIAAAFEPDPGQLRAVAAAIVDHQHP</sequence>
<keyword evidence="2" id="KW-1185">Reference proteome</keyword>
<reference evidence="1 2" key="1">
    <citation type="submission" date="2021-01" db="EMBL/GenBank/DDBJ databases">
        <title>Actinoplanes sp. nov. LDG1-01 isolated from lichen.</title>
        <authorList>
            <person name="Saeng-In P."/>
            <person name="Phongsopitanun W."/>
            <person name="Kanchanasin P."/>
            <person name="Yuki M."/>
            <person name="Kudo T."/>
            <person name="Ohkuma M."/>
            <person name="Tanasupawat S."/>
        </authorList>
    </citation>
    <scope>NUCLEOTIDE SEQUENCE [LARGE SCALE GENOMIC DNA]</scope>
    <source>
        <strain evidence="1 2">LDG1-01</strain>
    </source>
</reference>
<gene>
    <name evidence="1" type="ORF">JKJ07_04390</name>
</gene>
<dbReference type="RefSeq" id="WP_202989887.1">
    <property type="nucleotide sequence ID" value="NZ_JAENHO010000001.1"/>
</dbReference>
<protein>
    <submittedName>
        <fullName evidence="1">Uncharacterized protein</fullName>
    </submittedName>
</protein>
<dbReference type="EMBL" id="JAENHO010000001">
    <property type="protein sequence ID" value="MBL7253543.1"/>
    <property type="molecule type" value="Genomic_DNA"/>
</dbReference>
<dbReference type="Proteomes" id="UP000598996">
    <property type="component" value="Unassembled WGS sequence"/>
</dbReference>
<accession>A0ABS1VG02</accession>
<comment type="caution">
    <text evidence="1">The sequence shown here is derived from an EMBL/GenBank/DDBJ whole genome shotgun (WGS) entry which is preliminary data.</text>
</comment>
<proteinExistence type="predicted"/>
<organism evidence="1 2">
    <name type="scientific">Paractinoplanes lichenicola</name>
    <dbReference type="NCBI Taxonomy" id="2802976"/>
    <lineage>
        <taxon>Bacteria</taxon>
        <taxon>Bacillati</taxon>
        <taxon>Actinomycetota</taxon>
        <taxon>Actinomycetes</taxon>
        <taxon>Micromonosporales</taxon>
        <taxon>Micromonosporaceae</taxon>
        <taxon>Paractinoplanes</taxon>
    </lineage>
</organism>
<evidence type="ECO:0000313" key="2">
    <source>
        <dbReference type="Proteomes" id="UP000598996"/>
    </source>
</evidence>
<name>A0ABS1VG02_9ACTN</name>
<evidence type="ECO:0000313" key="1">
    <source>
        <dbReference type="EMBL" id="MBL7253543.1"/>
    </source>
</evidence>